<keyword evidence="3" id="KW-0731">Sigma factor</keyword>
<keyword evidence="2" id="KW-0805">Transcription regulation</keyword>
<dbReference type="GO" id="GO:0003677">
    <property type="term" value="F:DNA binding"/>
    <property type="evidence" value="ECO:0007669"/>
    <property type="project" value="InterPro"/>
</dbReference>
<dbReference type="InterPro" id="IPR014284">
    <property type="entry name" value="RNA_pol_sigma-70_dom"/>
</dbReference>
<comment type="similarity">
    <text evidence="1">Belongs to the sigma-70 factor family. ECF subfamily.</text>
</comment>
<dbReference type="AlphaFoldDB" id="A0A1G9S702"/>
<evidence type="ECO:0000256" key="3">
    <source>
        <dbReference type="ARBA" id="ARBA00023082"/>
    </source>
</evidence>
<evidence type="ECO:0000256" key="4">
    <source>
        <dbReference type="ARBA" id="ARBA00023163"/>
    </source>
</evidence>
<protein>
    <submittedName>
        <fullName evidence="7">RNA polymerase sigma-70 factor, ECF subfamily</fullName>
    </submittedName>
</protein>
<dbReference type="OrthoDB" id="764619at2"/>
<dbReference type="Pfam" id="PF08281">
    <property type="entry name" value="Sigma70_r4_2"/>
    <property type="match status" value="1"/>
</dbReference>
<dbReference type="PANTHER" id="PTHR43133:SF46">
    <property type="entry name" value="RNA POLYMERASE SIGMA-70 FACTOR ECF SUBFAMILY"/>
    <property type="match status" value="1"/>
</dbReference>
<dbReference type="NCBIfam" id="TIGR02937">
    <property type="entry name" value="sigma70-ECF"/>
    <property type="match status" value="1"/>
</dbReference>
<dbReference type="SUPFAM" id="SSF88946">
    <property type="entry name" value="Sigma2 domain of RNA polymerase sigma factors"/>
    <property type="match status" value="1"/>
</dbReference>
<dbReference type="InterPro" id="IPR007627">
    <property type="entry name" value="RNA_pol_sigma70_r2"/>
</dbReference>
<dbReference type="Pfam" id="PF04542">
    <property type="entry name" value="Sigma70_r2"/>
    <property type="match status" value="1"/>
</dbReference>
<evidence type="ECO:0000313" key="7">
    <source>
        <dbReference type="EMBL" id="SDM31276.1"/>
    </source>
</evidence>
<reference evidence="8" key="1">
    <citation type="submission" date="2016-10" db="EMBL/GenBank/DDBJ databases">
        <authorList>
            <person name="Varghese N."/>
            <person name="Submissions S."/>
        </authorList>
    </citation>
    <scope>NUCLEOTIDE SEQUENCE [LARGE SCALE GENOMIC DNA]</scope>
    <source>
        <strain evidence="8">DSM 19110</strain>
    </source>
</reference>
<dbReference type="SUPFAM" id="SSF88659">
    <property type="entry name" value="Sigma3 and sigma4 domains of RNA polymerase sigma factors"/>
    <property type="match status" value="1"/>
</dbReference>
<dbReference type="InterPro" id="IPR014327">
    <property type="entry name" value="RNA_pol_sigma70_bacteroid"/>
</dbReference>
<keyword evidence="4" id="KW-0804">Transcription</keyword>
<evidence type="ECO:0000259" key="5">
    <source>
        <dbReference type="Pfam" id="PF04542"/>
    </source>
</evidence>
<dbReference type="InterPro" id="IPR013324">
    <property type="entry name" value="RNA_pol_sigma_r3/r4-like"/>
</dbReference>
<organism evidence="7 8">
    <name type="scientific">Pedobacter steynii</name>
    <dbReference type="NCBI Taxonomy" id="430522"/>
    <lineage>
        <taxon>Bacteria</taxon>
        <taxon>Pseudomonadati</taxon>
        <taxon>Bacteroidota</taxon>
        <taxon>Sphingobacteriia</taxon>
        <taxon>Sphingobacteriales</taxon>
        <taxon>Sphingobacteriaceae</taxon>
        <taxon>Pedobacter</taxon>
    </lineage>
</organism>
<feature type="domain" description="RNA polymerase sigma-70 region 2" evidence="5">
    <location>
        <begin position="30"/>
        <end position="96"/>
    </location>
</feature>
<evidence type="ECO:0000256" key="2">
    <source>
        <dbReference type="ARBA" id="ARBA00023015"/>
    </source>
</evidence>
<dbReference type="PANTHER" id="PTHR43133">
    <property type="entry name" value="RNA POLYMERASE ECF-TYPE SIGMA FACTO"/>
    <property type="match status" value="1"/>
</dbReference>
<dbReference type="InterPro" id="IPR013325">
    <property type="entry name" value="RNA_pol_sigma_r2"/>
</dbReference>
<dbReference type="InterPro" id="IPR036388">
    <property type="entry name" value="WH-like_DNA-bd_sf"/>
</dbReference>
<accession>A0A1G9S702</accession>
<dbReference type="GO" id="GO:0006352">
    <property type="term" value="P:DNA-templated transcription initiation"/>
    <property type="evidence" value="ECO:0007669"/>
    <property type="project" value="InterPro"/>
</dbReference>
<sequence>MYPYRSATFTDERLLELIQNEDNRVAFEEIYHRYWQLLVDTAYRRLKSIEAAEEITQDIFVSLFLKRKSVEIKITLAGYLKTAVKYKVLNYIRTQQVQYNFETQMKNELRFEHVTPHHTLQAKELSQKIKESTAALPEKCREVFILSRFEKLPNKAIALRLGISVSTVEKHISKAMKIMNEHFGDYKLELLITFYLLQS</sequence>
<dbReference type="InterPro" id="IPR013249">
    <property type="entry name" value="RNA_pol_sigma70_r4_t2"/>
</dbReference>
<proteinExistence type="inferred from homology"/>
<evidence type="ECO:0000259" key="6">
    <source>
        <dbReference type="Pfam" id="PF08281"/>
    </source>
</evidence>
<dbReference type="RefSeq" id="WP_074606258.1">
    <property type="nucleotide sequence ID" value="NZ_FNGY01000003.1"/>
</dbReference>
<keyword evidence="8" id="KW-1185">Reference proteome</keyword>
<name>A0A1G9S702_9SPHI</name>
<dbReference type="Gene3D" id="1.10.10.10">
    <property type="entry name" value="Winged helix-like DNA-binding domain superfamily/Winged helix DNA-binding domain"/>
    <property type="match status" value="1"/>
</dbReference>
<evidence type="ECO:0000256" key="1">
    <source>
        <dbReference type="ARBA" id="ARBA00010641"/>
    </source>
</evidence>
<dbReference type="Gene3D" id="1.10.1740.10">
    <property type="match status" value="1"/>
</dbReference>
<dbReference type="NCBIfam" id="TIGR02985">
    <property type="entry name" value="Sig70_bacteroi1"/>
    <property type="match status" value="1"/>
</dbReference>
<dbReference type="EMBL" id="FNGY01000003">
    <property type="protein sequence ID" value="SDM31276.1"/>
    <property type="molecule type" value="Genomic_DNA"/>
</dbReference>
<gene>
    <name evidence="7" type="ORF">SAMN05421820_103488</name>
</gene>
<dbReference type="Proteomes" id="UP000183200">
    <property type="component" value="Unassembled WGS sequence"/>
</dbReference>
<dbReference type="InterPro" id="IPR039425">
    <property type="entry name" value="RNA_pol_sigma-70-like"/>
</dbReference>
<feature type="domain" description="RNA polymerase sigma factor 70 region 4 type 2" evidence="6">
    <location>
        <begin position="128"/>
        <end position="177"/>
    </location>
</feature>
<evidence type="ECO:0000313" key="8">
    <source>
        <dbReference type="Proteomes" id="UP000183200"/>
    </source>
</evidence>
<dbReference type="GO" id="GO:0016987">
    <property type="term" value="F:sigma factor activity"/>
    <property type="evidence" value="ECO:0007669"/>
    <property type="project" value="UniProtKB-KW"/>
</dbReference>